<protein>
    <recommendedName>
        <fullName evidence="4">Secreted protein</fullName>
    </recommendedName>
</protein>
<evidence type="ECO:0000313" key="3">
    <source>
        <dbReference type="Proteomes" id="UP001303160"/>
    </source>
</evidence>
<dbReference type="Proteomes" id="UP001303160">
    <property type="component" value="Unassembled WGS sequence"/>
</dbReference>
<gene>
    <name evidence="2" type="ORF">QBC40DRAFT_274082</name>
</gene>
<keyword evidence="3" id="KW-1185">Reference proteome</keyword>
<dbReference type="EMBL" id="MU863886">
    <property type="protein sequence ID" value="KAK4203878.1"/>
    <property type="molecule type" value="Genomic_DNA"/>
</dbReference>
<evidence type="ECO:0000313" key="2">
    <source>
        <dbReference type="EMBL" id="KAK4203878.1"/>
    </source>
</evidence>
<name>A0AAN6XNZ5_9PEZI</name>
<reference evidence="2" key="1">
    <citation type="journal article" date="2023" name="Mol. Phylogenet. Evol.">
        <title>Genome-scale phylogeny and comparative genomics of the fungal order Sordariales.</title>
        <authorList>
            <person name="Hensen N."/>
            <person name="Bonometti L."/>
            <person name="Westerberg I."/>
            <person name="Brannstrom I.O."/>
            <person name="Guillou S."/>
            <person name="Cros-Aarteil S."/>
            <person name="Calhoun S."/>
            <person name="Haridas S."/>
            <person name="Kuo A."/>
            <person name="Mondo S."/>
            <person name="Pangilinan J."/>
            <person name="Riley R."/>
            <person name="LaButti K."/>
            <person name="Andreopoulos B."/>
            <person name="Lipzen A."/>
            <person name="Chen C."/>
            <person name="Yan M."/>
            <person name="Daum C."/>
            <person name="Ng V."/>
            <person name="Clum A."/>
            <person name="Steindorff A."/>
            <person name="Ohm R.A."/>
            <person name="Martin F."/>
            <person name="Silar P."/>
            <person name="Natvig D.O."/>
            <person name="Lalanne C."/>
            <person name="Gautier V."/>
            <person name="Ament-Velasquez S.L."/>
            <person name="Kruys A."/>
            <person name="Hutchinson M.I."/>
            <person name="Powell A.J."/>
            <person name="Barry K."/>
            <person name="Miller A.N."/>
            <person name="Grigoriev I.V."/>
            <person name="Debuchy R."/>
            <person name="Gladieux P."/>
            <person name="Hiltunen Thoren M."/>
            <person name="Johannesson H."/>
        </authorList>
    </citation>
    <scope>NUCLEOTIDE SEQUENCE</scope>
    <source>
        <strain evidence="2">CBS 315.58</strain>
    </source>
</reference>
<organism evidence="2 3">
    <name type="scientific">Triangularia verruculosa</name>
    <dbReference type="NCBI Taxonomy" id="2587418"/>
    <lineage>
        <taxon>Eukaryota</taxon>
        <taxon>Fungi</taxon>
        <taxon>Dikarya</taxon>
        <taxon>Ascomycota</taxon>
        <taxon>Pezizomycotina</taxon>
        <taxon>Sordariomycetes</taxon>
        <taxon>Sordariomycetidae</taxon>
        <taxon>Sordariales</taxon>
        <taxon>Podosporaceae</taxon>
        <taxon>Triangularia</taxon>
    </lineage>
</organism>
<proteinExistence type="predicted"/>
<feature type="signal peptide" evidence="1">
    <location>
        <begin position="1"/>
        <end position="27"/>
    </location>
</feature>
<comment type="caution">
    <text evidence="2">The sequence shown here is derived from an EMBL/GenBank/DDBJ whole genome shotgun (WGS) entry which is preliminary data.</text>
</comment>
<sequence length="83" mass="9190">MQFHFTSLINIFSLCPSILHVIRCSSAIFLCTKNWVLVNVECLDQHLTTKHMSDVKPRGKAGEATSATIFRCPPRAIASVSSI</sequence>
<reference evidence="2" key="2">
    <citation type="submission" date="2023-05" db="EMBL/GenBank/DDBJ databases">
        <authorList>
            <consortium name="Lawrence Berkeley National Laboratory"/>
            <person name="Steindorff A."/>
            <person name="Hensen N."/>
            <person name="Bonometti L."/>
            <person name="Westerberg I."/>
            <person name="Brannstrom I.O."/>
            <person name="Guillou S."/>
            <person name="Cros-Aarteil S."/>
            <person name="Calhoun S."/>
            <person name="Haridas S."/>
            <person name="Kuo A."/>
            <person name="Mondo S."/>
            <person name="Pangilinan J."/>
            <person name="Riley R."/>
            <person name="Labutti K."/>
            <person name="Andreopoulos B."/>
            <person name="Lipzen A."/>
            <person name="Chen C."/>
            <person name="Yanf M."/>
            <person name="Daum C."/>
            <person name="Ng V."/>
            <person name="Clum A."/>
            <person name="Ohm R."/>
            <person name="Martin F."/>
            <person name="Silar P."/>
            <person name="Natvig D."/>
            <person name="Lalanne C."/>
            <person name="Gautier V."/>
            <person name="Ament-Velasquez S.L."/>
            <person name="Kruys A."/>
            <person name="Hutchinson M.I."/>
            <person name="Powell A.J."/>
            <person name="Barry K."/>
            <person name="Miller A.N."/>
            <person name="Grigoriev I.V."/>
            <person name="Debuchy R."/>
            <person name="Gladieux P."/>
            <person name="Thoren M.H."/>
            <person name="Johannesson H."/>
        </authorList>
    </citation>
    <scope>NUCLEOTIDE SEQUENCE</scope>
    <source>
        <strain evidence="2">CBS 315.58</strain>
    </source>
</reference>
<dbReference type="AlphaFoldDB" id="A0AAN6XNZ5"/>
<evidence type="ECO:0000256" key="1">
    <source>
        <dbReference type="SAM" id="SignalP"/>
    </source>
</evidence>
<feature type="chain" id="PRO_5042921630" description="Secreted protein" evidence="1">
    <location>
        <begin position="28"/>
        <end position="83"/>
    </location>
</feature>
<keyword evidence="1" id="KW-0732">Signal</keyword>
<evidence type="ECO:0008006" key="4">
    <source>
        <dbReference type="Google" id="ProtNLM"/>
    </source>
</evidence>
<accession>A0AAN6XNZ5</accession>